<reference evidence="4" key="1">
    <citation type="journal article" date="2023" name="Science">
        <title>Elucidation of the pathway for biosynthesis of saponin adjuvants from the soapbark tree.</title>
        <authorList>
            <person name="Reed J."/>
            <person name="Orme A."/>
            <person name="El-Demerdash A."/>
            <person name="Owen C."/>
            <person name="Martin L.B.B."/>
            <person name="Misra R.C."/>
            <person name="Kikuchi S."/>
            <person name="Rejzek M."/>
            <person name="Martin A.C."/>
            <person name="Harkess A."/>
            <person name="Leebens-Mack J."/>
            <person name="Louveau T."/>
            <person name="Stephenson M.J."/>
            <person name="Osbourn A."/>
        </authorList>
    </citation>
    <scope>NUCLEOTIDE SEQUENCE</scope>
    <source>
        <strain evidence="4">S10</strain>
    </source>
</reference>
<comment type="similarity">
    <text evidence="1">Belongs to the plant acyltransferase family.</text>
</comment>
<dbReference type="KEGG" id="qsa:O6P43_014532"/>
<dbReference type="Gene3D" id="3.30.559.10">
    <property type="entry name" value="Chloramphenicol acetyltransferase-like domain"/>
    <property type="match status" value="2"/>
</dbReference>
<evidence type="ECO:0000313" key="5">
    <source>
        <dbReference type="Proteomes" id="UP001163823"/>
    </source>
</evidence>
<protein>
    <submittedName>
        <fullName evidence="4">Vinorine synthase-like</fullName>
    </submittedName>
</protein>
<name>A0AAD7LUV9_QUISA</name>
<dbReference type="EMBL" id="JARAOO010000006">
    <property type="protein sequence ID" value="KAJ7964778.1"/>
    <property type="molecule type" value="Genomic_DNA"/>
</dbReference>
<dbReference type="Proteomes" id="UP001163823">
    <property type="component" value="Chromosome 6"/>
</dbReference>
<organism evidence="4 5">
    <name type="scientific">Quillaja saponaria</name>
    <name type="common">Soap bark tree</name>
    <dbReference type="NCBI Taxonomy" id="32244"/>
    <lineage>
        <taxon>Eukaryota</taxon>
        <taxon>Viridiplantae</taxon>
        <taxon>Streptophyta</taxon>
        <taxon>Embryophyta</taxon>
        <taxon>Tracheophyta</taxon>
        <taxon>Spermatophyta</taxon>
        <taxon>Magnoliopsida</taxon>
        <taxon>eudicotyledons</taxon>
        <taxon>Gunneridae</taxon>
        <taxon>Pentapetalae</taxon>
        <taxon>rosids</taxon>
        <taxon>fabids</taxon>
        <taxon>Fabales</taxon>
        <taxon>Quillajaceae</taxon>
        <taxon>Quillaja</taxon>
    </lineage>
</organism>
<sequence length="447" mass="50719">MGVVKTEIISRKCIKPSIPTPPHLRTFKLSLLDRILPDFHPDMTFFFPSNSLDNFSTKSQLLQKSLSDTLTHFYTFAGRFQDEVTVCCNDDGNYFIEARTDISLSDFLRLPDLPSLIDHHLVPSNDKETVKMANGSMLLVKFMSFSCGGTALSISSSHKIADLGSVMLFLKSWSSACRGSPDPIKPDLNLGPSIFPVIPIPPGSESLVMPDKKFVQRRLIFSPDKIRELKNKILTDILGKSYDHDNQYRLSRSEAVIAFIWKCALDSSKSKTGQFKPSALVQAVNLRTRMDPALPENSFGNLSWLFSMIVENEKEMELLELVKQLKLWKESLNEKANKFKGGEQEVRSYMKELLDEKDEILVKRKELLVYMVSSWCGFPLFEIDYGWGKPFWMTHIAKNLVANAIYLQDTKEAGGVEVSVNLDEEEMNIFEANKELLKFASFNPTIN</sequence>
<dbReference type="GO" id="GO:0016746">
    <property type="term" value="F:acyltransferase activity"/>
    <property type="evidence" value="ECO:0007669"/>
    <property type="project" value="UniProtKB-KW"/>
</dbReference>
<evidence type="ECO:0000256" key="2">
    <source>
        <dbReference type="ARBA" id="ARBA00022679"/>
    </source>
</evidence>
<dbReference type="PANTHER" id="PTHR31623:SF19">
    <property type="entry name" value="VINORINE SYNTHASE-RELATED"/>
    <property type="match status" value="1"/>
</dbReference>
<dbReference type="Pfam" id="PF02458">
    <property type="entry name" value="Transferase"/>
    <property type="match status" value="1"/>
</dbReference>
<keyword evidence="2" id="KW-0808">Transferase</keyword>
<comment type="caution">
    <text evidence="4">The sequence shown here is derived from an EMBL/GenBank/DDBJ whole genome shotgun (WGS) entry which is preliminary data.</text>
</comment>
<accession>A0AAD7LUV9</accession>
<proteinExistence type="inferred from homology"/>
<evidence type="ECO:0000256" key="1">
    <source>
        <dbReference type="ARBA" id="ARBA00009861"/>
    </source>
</evidence>
<dbReference type="InterPro" id="IPR023213">
    <property type="entry name" value="CAT-like_dom_sf"/>
</dbReference>
<dbReference type="PANTHER" id="PTHR31623">
    <property type="entry name" value="F21J9.9"/>
    <property type="match status" value="1"/>
</dbReference>
<keyword evidence="5" id="KW-1185">Reference proteome</keyword>
<evidence type="ECO:0000313" key="4">
    <source>
        <dbReference type="EMBL" id="KAJ7964778.1"/>
    </source>
</evidence>
<evidence type="ECO:0000256" key="3">
    <source>
        <dbReference type="ARBA" id="ARBA00023315"/>
    </source>
</evidence>
<gene>
    <name evidence="4" type="ORF">O6P43_014532</name>
</gene>
<keyword evidence="3" id="KW-0012">Acyltransferase</keyword>
<dbReference type="AlphaFoldDB" id="A0AAD7LUV9"/>